<evidence type="ECO:0000313" key="2">
    <source>
        <dbReference type="Proteomes" id="UP000799439"/>
    </source>
</evidence>
<proteinExistence type="predicted"/>
<keyword evidence="2" id="KW-1185">Reference proteome</keyword>
<dbReference type="AlphaFoldDB" id="A0A9P4JF03"/>
<organism evidence="1 2">
    <name type="scientific">Myriangium duriaei CBS 260.36</name>
    <dbReference type="NCBI Taxonomy" id="1168546"/>
    <lineage>
        <taxon>Eukaryota</taxon>
        <taxon>Fungi</taxon>
        <taxon>Dikarya</taxon>
        <taxon>Ascomycota</taxon>
        <taxon>Pezizomycotina</taxon>
        <taxon>Dothideomycetes</taxon>
        <taxon>Dothideomycetidae</taxon>
        <taxon>Myriangiales</taxon>
        <taxon>Myriangiaceae</taxon>
        <taxon>Myriangium</taxon>
    </lineage>
</organism>
<reference evidence="1" key="1">
    <citation type="journal article" date="2020" name="Stud. Mycol.">
        <title>101 Dothideomycetes genomes: a test case for predicting lifestyles and emergence of pathogens.</title>
        <authorList>
            <person name="Haridas S."/>
            <person name="Albert R."/>
            <person name="Binder M."/>
            <person name="Bloem J."/>
            <person name="Labutti K."/>
            <person name="Salamov A."/>
            <person name="Andreopoulos B."/>
            <person name="Baker S."/>
            <person name="Barry K."/>
            <person name="Bills G."/>
            <person name="Bluhm B."/>
            <person name="Cannon C."/>
            <person name="Castanera R."/>
            <person name="Culley D."/>
            <person name="Daum C."/>
            <person name="Ezra D."/>
            <person name="Gonzalez J."/>
            <person name="Henrissat B."/>
            <person name="Kuo A."/>
            <person name="Liang C."/>
            <person name="Lipzen A."/>
            <person name="Lutzoni F."/>
            <person name="Magnuson J."/>
            <person name="Mondo S."/>
            <person name="Nolan M."/>
            <person name="Ohm R."/>
            <person name="Pangilinan J."/>
            <person name="Park H.-J."/>
            <person name="Ramirez L."/>
            <person name="Alfaro M."/>
            <person name="Sun H."/>
            <person name="Tritt A."/>
            <person name="Yoshinaga Y."/>
            <person name="Zwiers L.-H."/>
            <person name="Turgeon B."/>
            <person name="Goodwin S."/>
            <person name="Spatafora J."/>
            <person name="Crous P."/>
            <person name="Grigoriev I."/>
        </authorList>
    </citation>
    <scope>NUCLEOTIDE SEQUENCE</scope>
    <source>
        <strain evidence="1">CBS 260.36</strain>
    </source>
</reference>
<evidence type="ECO:0000313" key="1">
    <source>
        <dbReference type="EMBL" id="KAF2157639.1"/>
    </source>
</evidence>
<protein>
    <submittedName>
        <fullName evidence="1">Uncharacterized protein</fullName>
    </submittedName>
</protein>
<sequence>MTNRTWVCSGIVVGSRCLFECDAAPTWRRIPQAPRLSPDQLPQIVRLTTLSSISGPSKGHSGPQLVRSILQFSLCDLYSNLSISYSVRSFYHDLWILEATLRSRR</sequence>
<dbReference type="Proteomes" id="UP000799439">
    <property type="component" value="Unassembled WGS sequence"/>
</dbReference>
<accession>A0A9P4JF03</accession>
<gene>
    <name evidence="1" type="ORF">K461DRAFT_21900</name>
</gene>
<dbReference type="EMBL" id="ML996081">
    <property type="protein sequence ID" value="KAF2157639.1"/>
    <property type="molecule type" value="Genomic_DNA"/>
</dbReference>
<comment type="caution">
    <text evidence="1">The sequence shown here is derived from an EMBL/GenBank/DDBJ whole genome shotgun (WGS) entry which is preliminary data.</text>
</comment>
<name>A0A9P4JF03_9PEZI</name>